<sequence length="1116" mass="124717">MKNKRQFMKGRNRLCAIFFLLFFSLRLLAGEVAGKKISVSFSNIPLKEAILKIEVASGYTFFYDGNKIDLGQKVSLSVSDQPIESALHSMLKTTKLTFEITNKQIALFSKQNAGSPMGKAPHKITGTVVDALGSPIIGANVMVKGTNNGTITDLGGNFLIEASENDVLQVSYIGYMPQDIPVQGNKEIIITVREDTQALDEVVVVGYGTQKKVNLTGSVSSVKFDEELANRPITDASQALSGKVSGVWISQNSGKPGDDGAQLRIRGWGTLNNSDPLVIIDGVEGVFSQVNPSDIESITVLKDAASAAIYGSKAANGVVLVTTKMGKNNEKTQVELNSYVGMQQIGRHFDLVTNSAEHMTMANQALVNGGENPLFSETLISNFANGTDPYKYPNTDWYDSLYRNALITGHNLSIRGGSEKLSSFLSLNYLSQEGILMNSKAERFGIRANVEYKVNSWLRVGARLNYTRRNSQEPFDLFRVFEQQQGAAPFIAPYTRDGRFGSVEAIKDDGTLLYTTYQPVIDASNGATKTSKDYMAVNAFATVDFTKDLNLQVTWASNGNWKMVDKYNETLYGYTDSGIETIPKNYNRDGIVLSREQVSTMRNNFQATLNYSKRFADKHYVAAILGTQLENYSIKNVFARRTNPPKEGLTQVDAGTEGIKGEGNFEGLRMASYFGRLNYAFADKYLFEMNLRADASSRFKRGNRWGVFPGFSAGWRLSEEAFIKNLNLFSNLKLRASWGQLGNQTIEGYWPYLTVISQNYDLSYNYGGSLAPGAAVTALVDEDITWETTSSLDIGVDLGFLGNKLNIEADYFNKKTTDIIVQLPIPNVLGDKTAPFENVGEMKNNGFELVVNYDNLETSRDRLGFNVGLNFTYIDNKVTKFQGGNSPDQLYLIREGYPYKALYGYKAVGIYQSDEEAAQHMHSNGLKPEMGNLKYEDVNNDGKLDYQDKQVLGNTIPKITYGLTAGLRYKGFDLNILFQGLGQANAFTKSGMTRMQYEWLTISDKWRDAWSPENPDSNIPMLRFDSSWDTYDSSFWVHRIDFLKLKNLQLGYAFPEWITSKLKMQRLYVYANAQNLFTIMWKKGYEGYDPERNTFDSGTNYYPTPRIFTFGINLNF</sequence>
<comment type="similarity">
    <text evidence="10 11">Belongs to the TonB-dependent receptor family.</text>
</comment>
<keyword evidence="7 11" id="KW-0798">TonB box</keyword>
<accession>A0A415MMH8</accession>
<dbReference type="InterPro" id="IPR023997">
    <property type="entry name" value="TonB-dep_OMP_SusC/RagA_CS"/>
</dbReference>
<dbReference type="GO" id="GO:0006826">
    <property type="term" value="P:iron ion transport"/>
    <property type="evidence" value="ECO:0007669"/>
    <property type="project" value="UniProtKB-KW"/>
</dbReference>
<keyword evidence="4" id="KW-0406">Ion transport</keyword>
<keyword evidence="5 10" id="KW-0812">Transmembrane</keyword>
<keyword evidence="4" id="KW-0410">Iron transport</keyword>
<evidence type="ECO:0000256" key="3">
    <source>
        <dbReference type="ARBA" id="ARBA00022452"/>
    </source>
</evidence>
<dbReference type="SUPFAM" id="SSF49464">
    <property type="entry name" value="Carboxypeptidase regulatory domain-like"/>
    <property type="match status" value="1"/>
</dbReference>
<comment type="subcellular location">
    <subcellularLocation>
        <location evidence="1 10">Cell outer membrane</location>
        <topology evidence="1 10">Multi-pass membrane protein</topology>
    </subcellularLocation>
</comment>
<evidence type="ECO:0000256" key="9">
    <source>
        <dbReference type="ARBA" id="ARBA00023237"/>
    </source>
</evidence>
<organism evidence="13 14">
    <name type="scientific">Parabacteroides distasonis</name>
    <dbReference type="NCBI Taxonomy" id="823"/>
    <lineage>
        <taxon>Bacteria</taxon>
        <taxon>Pseudomonadati</taxon>
        <taxon>Bacteroidota</taxon>
        <taxon>Bacteroidia</taxon>
        <taxon>Bacteroidales</taxon>
        <taxon>Tannerellaceae</taxon>
        <taxon>Parabacteroides</taxon>
    </lineage>
</organism>
<dbReference type="GO" id="GO:0009279">
    <property type="term" value="C:cell outer membrane"/>
    <property type="evidence" value="ECO:0007669"/>
    <property type="project" value="UniProtKB-SubCell"/>
</dbReference>
<evidence type="ECO:0000313" key="13">
    <source>
        <dbReference type="EMBL" id="MRY59152.1"/>
    </source>
</evidence>
<gene>
    <name evidence="13" type="ORF">GKD59_14815</name>
</gene>
<dbReference type="NCBIfam" id="TIGR04056">
    <property type="entry name" value="OMP_RagA_SusC"/>
    <property type="match status" value="1"/>
</dbReference>
<dbReference type="Gene3D" id="2.170.130.10">
    <property type="entry name" value="TonB-dependent receptor, plug domain"/>
    <property type="match status" value="1"/>
</dbReference>
<dbReference type="SUPFAM" id="SSF56935">
    <property type="entry name" value="Porins"/>
    <property type="match status" value="1"/>
</dbReference>
<keyword evidence="2 10" id="KW-0813">Transport</keyword>
<keyword evidence="9 10" id="KW-0998">Cell outer membrane</keyword>
<dbReference type="InterPro" id="IPR023996">
    <property type="entry name" value="TonB-dep_OMP_SusC/RagA"/>
</dbReference>
<dbReference type="InterPro" id="IPR008969">
    <property type="entry name" value="CarboxyPept-like_regulatory"/>
</dbReference>
<dbReference type="Gene3D" id="3.55.50.30">
    <property type="match status" value="1"/>
</dbReference>
<dbReference type="Gene3D" id="2.60.40.1120">
    <property type="entry name" value="Carboxypeptidase-like, regulatory domain"/>
    <property type="match status" value="1"/>
</dbReference>
<keyword evidence="8 10" id="KW-0472">Membrane</keyword>
<evidence type="ECO:0000256" key="8">
    <source>
        <dbReference type="ARBA" id="ARBA00023136"/>
    </source>
</evidence>
<dbReference type="AlphaFoldDB" id="A0A415MMH8"/>
<dbReference type="Gene3D" id="2.40.170.20">
    <property type="entry name" value="TonB-dependent receptor, beta-barrel domain"/>
    <property type="match status" value="1"/>
</dbReference>
<dbReference type="InterPro" id="IPR037066">
    <property type="entry name" value="Plug_dom_sf"/>
</dbReference>
<protein>
    <submittedName>
        <fullName evidence="13">SusC/RagA family TonB-linked outer membrane protein</fullName>
    </submittedName>
</protein>
<evidence type="ECO:0000256" key="2">
    <source>
        <dbReference type="ARBA" id="ARBA00022448"/>
    </source>
</evidence>
<evidence type="ECO:0000256" key="10">
    <source>
        <dbReference type="PROSITE-ProRule" id="PRU01360"/>
    </source>
</evidence>
<dbReference type="Pfam" id="PF07715">
    <property type="entry name" value="Plug"/>
    <property type="match status" value="1"/>
</dbReference>
<dbReference type="FunFam" id="2.170.130.10:FF:000003">
    <property type="entry name" value="SusC/RagA family TonB-linked outer membrane protein"/>
    <property type="match status" value="1"/>
</dbReference>
<dbReference type="PROSITE" id="PS52016">
    <property type="entry name" value="TONB_DEPENDENT_REC_3"/>
    <property type="match status" value="1"/>
</dbReference>
<evidence type="ECO:0000313" key="14">
    <source>
        <dbReference type="Proteomes" id="UP000463337"/>
    </source>
</evidence>
<evidence type="ECO:0000256" key="6">
    <source>
        <dbReference type="ARBA" id="ARBA00023004"/>
    </source>
</evidence>
<dbReference type="Proteomes" id="UP000463337">
    <property type="component" value="Unassembled WGS sequence"/>
</dbReference>
<evidence type="ECO:0000256" key="4">
    <source>
        <dbReference type="ARBA" id="ARBA00022496"/>
    </source>
</evidence>
<dbReference type="SMART" id="SM00965">
    <property type="entry name" value="STN"/>
    <property type="match status" value="1"/>
</dbReference>
<comment type="caution">
    <text evidence="13">The sequence shown here is derived from an EMBL/GenBank/DDBJ whole genome shotgun (WGS) entry which is preliminary data.</text>
</comment>
<dbReference type="InterPro" id="IPR036942">
    <property type="entry name" value="Beta-barrel_TonB_sf"/>
</dbReference>
<keyword evidence="3 10" id="KW-1134">Transmembrane beta strand</keyword>
<dbReference type="RefSeq" id="WP_048927507.1">
    <property type="nucleotide sequence ID" value="NZ_AP019729.1"/>
</dbReference>
<dbReference type="Pfam" id="PF00593">
    <property type="entry name" value="TonB_dep_Rec_b-barrel"/>
    <property type="match status" value="1"/>
</dbReference>
<evidence type="ECO:0000256" key="1">
    <source>
        <dbReference type="ARBA" id="ARBA00004571"/>
    </source>
</evidence>
<dbReference type="InterPro" id="IPR011662">
    <property type="entry name" value="Secretin/TonB_short_N"/>
</dbReference>
<evidence type="ECO:0000256" key="11">
    <source>
        <dbReference type="RuleBase" id="RU003357"/>
    </source>
</evidence>
<feature type="domain" description="Secretin/TonB short N-terminal" evidence="12">
    <location>
        <begin position="59"/>
        <end position="110"/>
    </location>
</feature>
<keyword evidence="6" id="KW-0408">Iron</keyword>
<dbReference type="Pfam" id="PF07660">
    <property type="entry name" value="STN"/>
    <property type="match status" value="1"/>
</dbReference>
<evidence type="ECO:0000259" key="12">
    <source>
        <dbReference type="SMART" id="SM00965"/>
    </source>
</evidence>
<dbReference type="NCBIfam" id="TIGR04057">
    <property type="entry name" value="SusC_RagA_signa"/>
    <property type="match status" value="1"/>
</dbReference>
<dbReference type="EMBL" id="WKLT01000014">
    <property type="protein sequence ID" value="MRY59152.1"/>
    <property type="molecule type" value="Genomic_DNA"/>
</dbReference>
<reference evidence="13 14" key="1">
    <citation type="journal article" date="2019" name="Nat. Med.">
        <title>A library of human gut bacterial isolates paired with longitudinal multiomics data enables mechanistic microbiome research.</title>
        <authorList>
            <person name="Poyet M."/>
            <person name="Groussin M."/>
            <person name="Gibbons S.M."/>
            <person name="Avila-Pacheco J."/>
            <person name="Jiang X."/>
            <person name="Kearney S.M."/>
            <person name="Perrotta A.R."/>
            <person name="Berdy B."/>
            <person name="Zhao S."/>
            <person name="Lieberman T.D."/>
            <person name="Swanson P.K."/>
            <person name="Smith M."/>
            <person name="Roesemann S."/>
            <person name="Alexander J.E."/>
            <person name="Rich S.A."/>
            <person name="Livny J."/>
            <person name="Vlamakis H."/>
            <person name="Clish C."/>
            <person name="Bullock K."/>
            <person name="Deik A."/>
            <person name="Scott J."/>
            <person name="Pierce K.A."/>
            <person name="Xavier R.J."/>
            <person name="Alm E.J."/>
        </authorList>
    </citation>
    <scope>NUCLEOTIDE SEQUENCE [LARGE SCALE GENOMIC DNA]</scope>
    <source>
        <strain evidence="13 14">BIOML-A41</strain>
    </source>
</reference>
<dbReference type="InterPro" id="IPR039426">
    <property type="entry name" value="TonB-dep_rcpt-like"/>
</dbReference>
<dbReference type="FunFam" id="2.60.40.1120:FF:000003">
    <property type="entry name" value="Outer membrane protein Omp121"/>
    <property type="match status" value="1"/>
</dbReference>
<evidence type="ECO:0000256" key="5">
    <source>
        <dbReference type="ARBA" id="ARBA00022692"/>
    </source>
</evidence>
<evidence type="ECO:0000256" key="7">
    <source>
        <dbReference type="ARBA" id="ARBA00023077"/>
    </source>
</evidence>
<name>A0A415MMH8_PARDI</name>
<dbReference type="Pfam" id="PF13715">
    <property type="entry name" value="CarbopepD_reg_2"/>
    <property type="match status" value="1"/>
</dbReference>
<proteinExistence type="inferred from homology"/>
<dbReference type="InterPro" id="IPR000531">
    <property type="entry name" value="Beta-barrel_TonB"/>
</dbReference>
<dbReference type="InterPro" id="IPR012910">
    <property type="entry name" value="Plug_dom"/>
</dbReference>